<protein>
    <submittedName>
        <fullName evidence="1">Uncharacterized protein</fullName>
    </submittedName>
</protein>
<evidence type="ECO:0000313" key="1">
    <source>
        <dbReference type="EMBL" id="MEK0083170.1"/>
    </source>
</evidence>
<dbReference type="EMBL" id="JBBLZC010000006">
    <property type="protein sequence ID" value="MEK0083170.1"/>
    <property type="molecule type" value="Genomic_DNA"/>
</dbReference>
<organism evidence="1 2">
    <name type="scientific">Benzoatithermus flavus</name>
    <dbReference type="NCBI Taxonomy" id="3108223"/>
    <lineage>
        <taxon>Bacteria</taxon>
        <taxon>Pseudomonadati</taxon>
        <taxon>Pseudomonadota</taxon>
        <taxon>Alphaproteobacteria</taxon>
        <taxon>Geminicoccales</taxon>
        <taxon>Geminicoccaceae</taxon>
        <taxon>Benzoatithermus</taxon>
    </lineage>
</organism>
<keyword evidence="2" id="KW-1185">Reference proteome</keyword>
<evidence type="ECO:0000313" key="2">
    <source>
        <dbReference type="Proteomes" id="UP001375743"/>
    </source>
</evidence>
<dbReference type="RefSeq" id="WP_418159012.1">
    <property type="nucleotide sequence ID" value="NZ_JBBLZC010000006.1"/>
</dbReference>
<gene>
    <name evidence="1" type="ORF">U1T56_08400</name>
</gene>
<reference evidence="1 2" key="1">
    <citation type="submission" date="2024-01" db="EMBL/GenBank/DDBJ databases">
        <title>Multi-omics insights into the function and evolution of sodium benzoate biodegradation pathways in Benzoatithermus flavus gen. nov., sp. nov. from hot spring.</title>
        <authorList>
            <person name="Hu C.-J."/>
            <person name="Li W.-J."/>
        </authorList>
    </citation>
    <scope>NUCLEOTIDE SEQUENCE [LARGE SCALE GENOMIC DNA]</scope>
    <source>
        <strain evidence="1 2">SYSU G07066</strain>
    </source>
</reference>
<name>A0ABU8XPM3_9PROT</name>
<proteinExistence type="predicted"/>
<dbReference type="Proteomes" id="UP001375743">
    <property type="component" value="Unassembled WGS sequence"/>
</dbReference>
<sequence>MGQIIEFEQWRRKKPQVAPAIPEPSGWPSLPAAYVDSVFLPTVAMWRSFVASCATWWLAPIGLEVRPVDPTPPAQDKERLSSTR</sequence>
<comment type="caution">
    <text evidence="1">The sequence shown here is derived from an EMBL/GenBank/DDBJ whole genome shotgun (WGS) entry which is preliminary data.</text>
</comment>
<accession>A0ABU8XPM3</accession>